<comment type="caution">
    <text evidence="3">The sequence shown here is derived from an EMBL/GenBank/DDBJ whole genome shotgun (WGS) entry which is preliminary data.</text>
</comment>
<dbReference type="EMBL" id="JARAOO010000008">
    <property type="protein sequence ID" value="KAJ7959734.1"/>
    <property type="molecule type" value="Genomic_DNA"/>
</dbReference>
<dbReference type="Proteomes" id="UP001163823">
    <property type="component" value="Chromosome 8"/>
</dbReference>
<dbReference type="Pfam" id="PF07727">
    <property type="entry name" value="RVT_2"/>
    <property type="match status" value="1"/>
</dbReference>
<accession>A0AAD7LKB7</accession>
<evidence type="ECO:0000313" key="4">
    <source>
        <dbReference type="Proteomes" id="UP001163823"/>
    </source>
</evidence>
<organism evidence="3 4">
    <name type="scientific">Quillaja saponaria</name>
    <name type="common">Soap bark tree</name>
    <dbReference type="NCBI Taxonomy" id="32244"/>
    <lineage>
        <taxon>Eukaryota</taxon>
        <taxon>Viridiplantae</taxon>
        <taxon>Streptophyta</taxon>
        <taxon>Embryophyta</taxon>
        <taxon>Tracheophyta</taxon>
        <taxon>Spermatophyta</taxon>
        <taxon>Magnoliopsida</taxon>
        <taxon>eudicotyledons</taxon>
        <taxon>Gunneridae</taxon>
        <taxon>Pentapetalae</taxon>
        <taxon>rosids</taxon>
        <taxon>fabids</taxon>
        <taxon>Fabales</taxon>
        <taxon>Quillajaceae</taxon>
        <taxon>Quillaja</taxon>
    </lineage>
</organism>
<reference evidence="3" key="1">
    <citation type="journal article" date="2023" name="Science">
        <title>Elucidation of the pathway for biosynthesis of saponin adjuvants from the soapbark tree.</title>
        <authorList>
            <person name="Reed J."/>
            <person name="Orme A."/>
            <person name="El-Demerdash A."/>
            <person name="Owen C."/>
            <person name="Martin L.B.B."/>
            <person name="Misra R.C."/>
            <person name="Kikuchi S."/>
            <person name="Rejzek M."/>
            <person name="Martin A.C."/>
            <person name="Harkess A."/>
            <person name="Leebens-Mack J."/>
            <person name="Louveau T."/>
            <person name="Stephenson M.J."/>
            <person name="Osbourn A."/>
        </authorList>
    </citation>
    <scope>NUCLEOTIDE SEQUENCE</scope>
    <source>
        <strain evidence="3">S10</strain>
    </source>
</reference>
<dbReference type="CDD" id="cd09272">
    <property type="entry name" value="RNase_HI_RT_Ty1"/>
    <property type="match status" value="1"/>
</dbReference>
<evidence type="ECO:0000313" key="3">
    <source>
        <dbReference type="EMBL" id="KAJ7959734.1"/>
    </source>
</evidence>
<feature type="compositionally biased region" description="Polar residues" evidence="1">
    <location>
        <begin position="8"/>
        <end position="20"/>
    </location>
</feature>
<dbReference type="InterPro" id="IPR013103">
    <property type="entry name" value="RVT_2"/>
</dbReference>
<sequence>MPKEPQIDTETNMSKNNEQEPITFVLRRSQRQIRAPNRYSPYLNFVLYKDASEPESFKEIIEDESSWKWEQAMKEEMNLLAKNKTWDLVKLLVDKKPLNNKWVYRVKNEADSSKRYKARFMGYVDTNHSHVDLIGRIVAVSWISQLQKVVALSTKKAEYVALTEASKVMIWLQCFIEELGRGQRDNKFRCDSQSAIHLAKNPAFHSKMKHIQLRYHFIRSVLKDG</sequence>
<feature type="domain" description="Reverse transcriptase Ty1/copia-type" evidence="2">
    <location>
        <begin position="83"/>
        <end position="156"/>
    </location>
</feature>
<protein>
    <submittedName>
        <fullName evidence="3">Retrovirus-related Pol polyprotein from transposon TNT 1-94</fullName>
    </submittedName>
</protein>
<proteinExistence type="predicted"/>
<evidence type="ECO:0000256" key="1">
    <source>
        <dbReference type="SAM" id="MobiDB-lite"/>
    </source>
</evidence>
<dbReference type="PANTHER" id="PTHR11439:SF467">
    <property type="entry name" value="INTEGRASE CATALYTIC DOMAIN-CONTAINING PROTEIN"/>
    <property type="match status" value="1"/>
</dbReference>
<dbReference type="PANTHER" id="PTHR11439">
    <property type="entry name" value="GAG-POL-RELATED RETROTRANSPOSON"/>
    <property type="match status" value="1"/>
</dbReference>
<keyword evidence="4" id="KW-1185">Reference proteome</keyword>
<name>A0AAD7LKB7_QUISA</name>
<dbReference type="AlphaFoldDB" id="A0AAD7LKB7"/>
<feature type="region of interest" description="Disordered" evidence="1">
    <location>
        <begin position="1"/>
        <end position="20"/>
    </location>
</feature>
<evidence type="ECO:0000259" key="2">
    <source>
        <dbReference type="Pfam" id="PF07727"/>
    </source>
</evidence>
<dbReference type="KEGG" id="qsa:O6P43_020271"/>
<gene>
    <name evidence="3" type="ORF">O6P43_020271</name>
</gene>